<gene>
    <name evidence="1" type="ORF">BECKTC1821E_GA0114239_105016</name>
</gene>
<accession>A0A450YVQ9</accession>
<sequence>MNPPRKARNQRTLFRWTRSSRPIEKYASHGDGAMPSVKQPRSSPGLLPYIECAFDHIDPAQHDLRIEARRQ</sequence>
<proteinExistence type="predicted"/>
<dbReference type="EMBL" id="CAADFT010000050">
    <property type="protein sequence ID" value="VFK45539.1"/>
    <property type="molecule type" value="Genomic_DNA"/>
</dbReference>
<name>A0A450YVQ9_9GAMM</name>
<protein>
    <submittedName>
        <fullName evidence="1">Uncharacterized protein</fullName>
    </submittedName>
</protein>
<organism evidence="1">
    <name type="scientific">Candidatus Kentrum sp. TC</name>
    <dbReference type="NCBI Taxonomy" id="2126339"/>
    <lineage>
        <taxon>Bacteria</taxon>
        <taxon>Pseudomonadati</taxon>
        <taxon>Pseudomonadota</taxon>
        <taxon>Gammaproteobacteria</taxon>
        <taxon>Candidatus Kentrum</taxon>
    </lineage>
</organism>
<reference evidence="1" key="1">
    <citation type="submission" date="2019-02" db="EMBL/GenBank/DDBJ databases">
        <authorList>
            <person name="Gruber-Vodicka R. H."/>
            <person name="Seah K. B. B."/>
        </authorList>
    </citation>
    <scope>NUCLEOTIDE SEQUENCE</scope>
    <source>
        <strain evidence="1">BECK_BZ125</strain>
    </source>
</reference>
<evidence type="ECO:0000313" key="1">
    <source>
        <dbReference type="EMBL" id="VFK45539.1"/>
    </source>
</evidence>
<dbReference type="AlphaFoldDB" id="A0A450YVQ9"/>